<protein>
    <submittedName>
        <fullName evidence="2">Uncharacterized protein</fullName>
    </submittedName>
</protein>
<evidence type="ECO:0000256" key="1">
    <source>
        <dbReference type="SAM" id="MobiDB-lite"/>
    </source>
</evidence>
<organism evidence="2 3">
    <name type="scientific">Meloidogyne enterolobii</name>
    <name type="common">Root-knot nematode worm</name>
    <name type="synonym">Meloidogyne mayaguensis</name>
    <dbReference type="NCBI Taxonomy" id="390850"/>
    <lineage>
        <taxon>Eukaryota</taxon>
        <taxon>Metazoa</taxon>
        <taxon>Ecdysozoa</taxon>
        <taxon>Nematoda</taxon>
        <taxon>Chromadorea</taxon>
        <taxon>Rhabditida</taxon>
        <taxon>Tylenchina</taxon>
        <taxon>Tylenchomorpha</taxon>
        <taxon>Tylenchoidea</taxon>
        <taxon>Meloidogynidae</taxon>
        <taxon>Meloidogyninae</taxon>
        <taxon>Meloidogyne</taxon>
    </lineage>
</organism>
<evidence type="ECO:0000313" key="2">
    <source>
        <dbReference type="EMBL" id="CAD2184830.1"/>
    </source>
</evidence>
<feature type="compositionally biased region" description="Basic residues" evidence="1">
    <location>
        <begin position="122"/>
        <end position="134"/>
    </location>
</feature>
<dbReference type="Proteomes" id="UP000580250">
    <property type="component" value="Unassembled WGS sequence"/>
</dbReference>
<comment type="caution">
    <text evidence="2">The sequence shown here is derived from an EMBL/GenBank/DDBJ whole genome shotgun (WGS) entry which is preliminary data.</text>
</comment>
<feature type="region of interest" description="Disordered" evidence="1">
    <location>
        <begin position="116"/>
        <end position="180"/>
    </location>
</feature>
<dbReference type="EMBL" id="CAJEWN010000518">
    <property type="protein sequence ID" value="CAD2184830.1"/>
    <property type="molecule type" value="Genomic_DNA"/>
</dbReference>
<proteinExistence type="predicted"/>
<evidence type="ECO:0000313" key="3">
    <source>
        <dbReference type="Proteomes" id="UP000580250"/>
    </source>
</evidence>
<feature type="compositionally biased region" description="Basic and acidic residues" evidence="1">
    <location>
        <begin position="155"/>
        <end position="166"/>
    </location>
</feature>
<accession>A0A6V7WCV4</accession>
<reference evidence="2 3" key="1">
    <citation type="submission" date="2020-08" db="EMBL/GenBank/DDBJ databases">
        <authorList>
            <person name="Koutsovoulos G."/>
            <person name="Danchin GJ E."/>
        </authorList>
    </citation>
    <scope>NUCLEOTIDE SEQUENCE [LARGE SCALE GENOMIC DNA]</scope>
</reference>
<dbReference type="AlphaFoldDB" id="A0A6V7WCV4"/>
<sequence length="180" mass="21078">MKVFFKNYYSPNQLRDFYENEQMILFTSWMKERRSVSPTNWRSEGNIVSKQIQIVSQQQQVFASTTLKSQLQVSFDPSIPPPPIIKQQISPILKISEENENNLNKKEELTTNLVVNNEKNQKSKNKNKRKKRKAPFSILISDEEQDEQEEEEGIEISKKTKEISEEKCEDDDSEDASKDD</sequence>
<gene>
    <name evidence="2" type="ORF">MENT_LOCUS37209</name>
</gene>
<name>A0A6V7WCV4_MELEN</name>
<feature type="compositionally biased region" description="Acidic residues" evidence="1">
    <location>
        <begin position="141"/>
        <end position="154"/>
    </location>
</feature>